<evidence type="ECO:0000259" key="1">
    <source>
        <dbReference type="Pfam" id="PF01048"/>
    </source>
</evidence>
<name>A0A9P8RU37_9PEZI</name>
<dbReference type="Proteomes" id="UP000750711">
    <property type="component" value="Unassembled WGS sequence"/>
</dbReference>
<dbReference type="InterPro" id="IPR000845">
    <property type="entry name" value="Nucleoside_phosphorylase_d"/>
</dbReference>
<sequence>MTRRLRREEYTIGWVCALPVELAAAQEMLDEEHEDLQQDENDNNIYVLGQIGRHNIVLTCLPAGQTGIGSAAAVATQLKATFKWIRFGLMVGIGGGVPGKEDIRLGDVVVSQPYQGRGGVIQYDFGKATPSEFEKTGFLNSPPQVLLSAVAGMRANHLRQRNRLLQHVLKVQNLPGFTRDDAGPDILYEASYNHVGGDSCEACSADKVVDRQPRKSNGIVVHYGTIASGNQVVRDGTTRDRVSRDFGGVLCFEMEAAGLMDNFPCLVIRGICDYADSHKNKRWQAYAAVAAAACAKELLLVIPPIDVAKTRTVEERIRIGG</sequence>
<evidence type="ECO:0000313" key="2">
    <source>
        <dbReference type="EMBL" id="KAH0566342.1"/>
    </source>
</evidence>
<dbReference type="InterPro" id="IPR035994">
    <property type="entry name" value="Nucleoside_phosphorylase_sf"/>
</dbReference>
<comment type="caution">
    <text evidence="2">The sequence shown here is derived from an EMBL/GenBank/DDBJ whole genome shotgun (WGS) entry which is preliminary data.</text>
</comment>
<gene>
    <name evidence="2" type="ORF">GP486_000248</name>
</gene>
<dbReference type="PANTHER" id="PTHR46082:SF11">
    <property type="entry name" value="AAA+ ATPASE DOMAIN-CONTAINING PROTEIN-RELATED"/>
    <property type="match status" value="1"/>
</dbReference>
<dbReference type="PANTHER" id="PTHR46082">
    <property type="entry name" value="ATP/GTP-BINDING PROTEIN-RELATED"/>
    <property type="match status" value="1"/>
</dbReference>
<proteinExistence type="predicted"/>
<evidence type="ECO:0000313" key="3">
    <source>
        <dbReference type="Proteomes" id="UP000750711"/>
    </source>
</evidence>
<dbReference type="AlphaFoldDB" id="A0A9P8RU37"/>
<dbReference type="EMBL" id="JAGHQM010000014">
    <property type="protein sequence ID" value="KAH0566342.1"/>
    <property type="molecule type" value="Genomic_DNA"/>
</dbReference>
<organism evidence="2 3">
    <name type="scientific">Trichoglossum hirsutum</name>
    <dbReference type="NCBI Taxonomy" id="265104"/>
    <lineage>
        <taxon>Eukaryota</taxon>
        <taxon>Fungi</taxon>
        <taxon>Dikarya</taxon>
        <taxon>Ascomycota</taxon>
        <taxon>Pezizomycotina</taxon>
        <taxon>Geoglossomycetes</taxon>
        <taxon>Geoglossales</taxon>
        <taxon>Geoglossaceae</taxon>
        <taxon>Trichoglossum</taxon>
    </lineage>
</organism>
<feature type="domain" description="Nucleoside phosphorylase" evidence="1">
    <location>
        <begin position="11"/>
        <end position="290"/>
    </location>
</feature>
<accession>A0A9P8RU37</accession>
<protein>
    <recommendedName>
        <fullName evidence="1">Nucleoside phosphorylase domain-containing protein</fullName>
    </recommendedName>
</protein>
<dbReference type="GO" id="GO:0009116">
    <property type="term" value="P:nucleoside metabolic process"/>
    <property type="evidence" value="ECO:0007669"/>
    <property type="project" value="InterPro"/>
</dbReference>
<dbReference type="Pfam" id="PF01048">
    <property type="entry name" value="PNP_UDP_1"/>
    <property type="match status" value="1"/>
</dbReference>
<reference evidence="2" key="1">
    <citation type="submission" date="2021-03" db="EMBL/GenBank/DDBJ databases">
        <title>Comparative genomics and phylogenomic investigation of the class Geoglossomycetes provide insights into ecological specialization and systematics.</title>
        <authorList>
            <person name="Melie T."/>
            <person name="Pirro S."/>
            <person name="Miller A.N."/>
            <person name="Quandt A."/>
        </authorList>
    </citation>
    <scope>NUCLEOTIDE SEQUENCE</scope>
    <source>
        <strain evidence="2">CAQ_001_2017</strain>
    </source>
</reference>
<dbReference type="InterPro" id="IPR053137">
    <property type="entry name" value="NLR-like"/>
</dbReference>
<dbReference type="GO" id="GO:0003824">
    <property type="term" value="F:catalytic activity"/>
    <property type="evidence" value="ECO:0007669"/>
    <property type="project" value="InterPro"/>
</dbReference>
<keyword evidence="3" id="KW-1185">Reference proteome</keyword>
<dbReference type="Gene3D" id="3.40.50.1580">
    <property type="entry name" value="Nucleoside phosphorylase domain"/>
    <property type="match status" value="1"/>
</dbReference>
<dbReference type="SUPFAM" id="SSF53167">
    <property type="entry name" value="Purine and uridine phosphorylases"/>
    <property type="match status" value="1"/>
</dbReference>